<dbReference type="Proteomes" id="UP001438008">
    <property type="component" value="Unassembled WGS sequence"/>
</dbReference>
<evidence type="ECO:0000313" key="4">
    <source>
        <dbReference type="Proteomes" id="UP001438008"/>
    </source>
</evidence>
<dbReference type="EMBL" id="JBBMFE010000001">
    <property type="protein sequence ID" value="MEQ2471092.1"/>
    <property type="molecule type" value="Genomic_DNA"/>
</dbReference>
<keyword evidence="4" id="KW-1185">Reference proteome</keyword>
<protein>
    <submittedName>
        <fullName evidence="3">Uncharacterized protein</fullName>
    </submittedName>
</protein>
<keyword evidence="2" id="KW-0812">Transmembrane</keyword>
<proteinExistence type="predicted"/>
<dbReference type="RefSeq" id="WP_349163383.1">
    <property type="nucleotide sequence ID" value="NZ_JBBMFE010000001.1"/>
</dbReference>
<evidence type="ECO:0000256" key="2">
    <source>
        <dbReference type="SAM" id="Phobius"/>
    </source>
</evidence>
<feature type="transmembrane region" description="Helical" evidence="2">
    <location>
        <begin position="38"/>
        <end position="59"/>
    </location>
</feature>
<feature type="transmembrane region" description="Helical" evidence="2">
    <location>
        <begin position="7"/>
        <end position="26"/>
    </location>
</feature>
<evidence type="ECO:0000256" key="1">
    <source>
        <dbReference type="SAM" id="MobiDB-lite"/>
    </source>
</evidence>
<keyword evidence="2" id="KW-0472">Membrane</keyword>
<reference evidence="3 4" key="1">
    <citation type="submission" date="2024-03" db="EMBL/GenBank/DDBJ databases">
        <title>Human intestinal bacterial collection.</title>
        <authorList>
            <person name="Pauvert C."/>
            <person name="Hitch T.C.A."/>
            <person name="Clavel T."/>
        </authorList>
    </citation>
    <scope>NUCLEOTIDE SEQUENCE [LARGE SCALE GENOMIC DNA]</scope>
    <source>
        <strain evidence="3 4">CLA-AA-H132</strain>
    </source>
</reference>
<feature type="region of interest" description="Disordered" evidence="1">
    <location>
        <begin position="69"/>
        <end position="91"/>
    </location>
</feature>
<keyword evidence="2" id="KW-1133">Transmembrane helix</keyword>
<comment type="caution">
    <text evidence="3">The sequence shown here is derived from an EMBL/GenBank/DDBJ whole genome shotgun (WGS) entry which is preliminary data.</text>
</comment>
<name>A0ABV1FFM7_9FIRM</name>
<gene>
    <name evidence="3" type="ORF">WMO29_01040</name>
</gene>
<feature type="compositionally biased region" description="Basic and acidic residues" evidence="1">
    <location>
        <begin position="81"/>
        <end position="91"/>
    </location>
</feature>
<sequence length="91" mass="10191">MNRDKARVAVYAMGGFYLLYLAWQMYGELSTAGSEKPLMIGFMIFFTIIGAGLAGWGLYSGWKTARDRMAAPEPEEASENPEDKSDENRLE</sequence>
<evidence type="ECO:0000313" key="3">
    <source>
        <dbReference type="EMBL" id="MEQ2471092.1"/>
    </source>
</evidence>
<accession>A0ABV1FFM7</accession>
<organism evidence="3 4">
    <name type="scientific">Laedolimicola intestinihominis</name>
    <dbReference type="NCBI Taxonomy" id="3133166"/>
    <lineage>
        <taxon>Bacteria</taxon>
        <taxon>Bacillati</taxon>
        <taxon>Bacillota</taxon>
        <taxon>Clostridia</taxon>
        <taxon>Lachnospirales</taxon>
        <taxon>Lachnospiraceae</taxon>
        <taxon>Laedolimicola</taxon>
    </lineage>
</organism>